<feature type="region of interest" description="Disordered" evidence="2">
    <location>
        <begin position="571"/>
        <end position="592"/>
    </location>
</feature>
<dbReference type="SUPFAM" id="SSF48350">
    <property type="entry name" value="GTPase activation domain, GAP"/>
    <property type="match status" value="1"/>
</dbReference>
<reference evidence="4" key="1">
    <citation type="submission" date="2022-11" db="EMBL/GenBank/DDBJ databases">
        <title>Centuries of genome instability and evolution in soft-shell clam transmissible cancer (bioRxiv).</title>
        <authorList>
            <person name="Hart S.F.M."/>
            <person name="Yonemitsu M.A."/>
            <person name="Giersch R.M."/>
            <person name="Beal B.F."/>
            <person name="Arriagada G."/>
            <person name="Davis B.W."/>
            <person name="Ostrander E.A."/>
            <person name="Goff S.P."/>
            <person name="Metzger M.J."/>
        </authorList>
    </citation>
    <scope>NUCLEOTIDE SEQUENCE</scope>
    <source>
        <strain evidence="4">MELC-2E11</strain>
        <tissue evidence="4">Siphon/mantle</tissue>
    </source>
</reference>
<dbReference type="PANTHER" id="PTHR15729">
    <property type="entry name" value="CDC42 GTPASE-ACTIVATING PROTEIN"/>
    <property type="match status" value="1"/>
</dbReference>
<evidence type="ECO:0000256" key="1">
    <source>
        <dbReference type="ARBA" id="ARBA00022468"/>
    </source>
</evidence>
<dbReference type="InterPro" id="IPR008936">
    <property type="entry name" value="Rho_GTPase_activation_prot"/>
</dbReference>
<evidence type="ECO:0000313" key="5">
    <source>
        <dbReference type="Proteomes" id="UP001164746"/>
    </source>
</evidence>
<dbReference type="SUPFAM" id="SSF64268">
    <property type="entry name" value="PX domain"/>
    <property type="match status" value="1"/>
</dbReference>
<organism evidence="4 5">
    <name type="scientific">Mya arenaria</name>
    <name type="common">Soft-shell clam</name>
    <dbReference type="NCBI Taxonomy" id="6604"/>
    <lineage>
        <taxon>Eukaryota</taxon>
        <taxon>Metazoa</taxon>
        <taxon>Spiralia</taxon>
        <taxon>Lophotrochozoa</taxon>
        <taxon>Mollusca</taxon>
        <taxon>Bivalvia</taxon>
        <taxon>Autobranchia</taxon>
        <taxon>Heteroconchia</taxon>
        <taxon>Euheterodonta</taxon>
        <taxon>Imparidentia</taxon>
        <taxon>Neoheterodontei</taxon>
        <taxon>Myida</taxon>
        <taxon>Myoidea</taxon>
        <taxon>Myidae</taxon>
        <taxon>Mya</taxon>
    </lineage>
</organism>
<keyword evidence="1" id="KW-0343">GTPase activation</keyword>
<dbReference type="Gene3D" id="1.10.555.10">
    <property type="entry name" value="Rho GTPase activation protein"/>
    <property type="match status" value="1"/>
</dbReference>
<dbReference type="InterPro" id="IPR051576">
    <property type="entry name" value="PX-Rho_GAP"/>
</dbReference>
<dbReference type="InterPro" id="IPR036871">
    <property type="entry name" value="PX_dom_sf"/>
</dbReference>
<feature type="region of interest" description="Disordered" evidence="2">
    <location>
        <begin position="45"/>
        <end position="73"/>
    </location>
</feature>
<feature type="compositionally biased region" description="Polar residues" evidence="2">
    <location>
        <begin position="571"/>
        <end position="581"/>
    </location>
</feature>
<evidence type="ECO:0000313" key="4">
    <source>
        <dbReference type="EMBL" id="WAR04296.1"/>
    </source>
</evidence>
<evidence type="ECO:0000256" key="2">
    <source>
        <dbReference type="SAM" id="MobiDB-lite"/>
    </source>
</evidence>
<dbReference type="EMBL" id="CP111016">
    <property type="protein sequence ID" value="WAR04296.1"/>
    <property type="molecule type" value="Genomic_DNA"/>
</dbReference>
<keyword evidence="5" id="KW-1185">Reference proteome</keyword>
<dbReference type="PANTHER" id="PTHR15729:SF10">
    <property type="entry name" value="GTPASE-ACTIVATING PROTEIN CDGAPR"/>
    <property type="match status" value="1"/>
</dbReference>
<accession>A0ABY7E5R6</accession>
<feature type="domain" description="Rho-GAP" evidence="3">
    <location>
        <begin position="291"/>
        <end position="440"/>
    </location>
</feature>
<protein>
    <submittedName>
        <fullName evidence="4">RHG32-like protein</fullName>
    </submittedName>
</protein>
<dbReference type="Pfam" id="PF00620">
    <property type="entry name" value="RhoGAP"/>
    <property type="match status" value="1"/>
</dbReference>
<sequence length="662" mass="74761">RQPTVILVVKLASSAPQENASGLDVCCFAVDDFTELQQNIKSNRGILPSYDGEEPMRGSRPVSTASNSSMRVRRLSSLTDDNTRFPKLQDCAHFHYDIVDINSLKVCLCDEDQEQYHHSSDHSKHFYLKISSNNRIWLARRTLKNFRMLDTKLHRCIFDRKFSHLPDLASIEKENISDQELTELVRDYLNRFSSLAGSMLNCGSVLNWLEVGFFPYECVEVIGDKVPQAVVSGVPETPQNRALLKKHGKFISFLRLFFNTRPERIQLKQSGIVKERVFGCDLGEHLLNSGHDVPLVLKSCAEVIESHGLVDGIYRLSGITSNIQKLRLAFDEDRVPDLTSEEYLQDVHSISSLLKMYFRELPNPLLTYQLYDKFAQLPPPHYRTTEYLMRHLARVAAHSHETGMHCKNLAIELETGGGAAALQGVGIQAVVTEFLIVYADILFSDKMPSYSSPELRKTQKKPRPKSLAISTPTRLLSLEEARERALLGSFVKPDQRYIDVGGGPQNLPSKYHTVIDLPGYNVRSKGRKPGSIHDRKAITEEDVQHWKRRRLRSAKSAESLLSLPITSRLGSPLSESKQDGSPTKKYSRSVSVESPKSLINSGDYSYSYPSFVLDDDSDCREMAIDVNPKARRMNLKVIGRNPRALTVYVASSPSYEMIKNVV</sequence>
<dbReference type="InterPro" id="IPR000198">
    <property type="entry name" value="RhoGAP_dom"/>
</dbReference>
<dbReference type="Proteomes" id="UP001164746">
    <property type="component" value="Chromosome 5"/>
</dbReference>
<dbReference type="SMART" id="SM00324">
    <property type="entry name" value="RhoGAP"/>
    <property type="match status" value="1"/>
</dbReference>
<proteinExistence type="predicted"/>
<evidence type="ECO:0000259" key="3">
    <source>
        <dbReference type="SMART" id="SM00324"/>
    </source>
</evidence>
<feature type="compositionally biased region" description="Polar residues" evidence="2">
    <location>
        <begin position="61"/>
        <end position="73"/>
    </location>
</feature>
<feature type="non-terminal residue" evidence="4">
    <location>
        <position position="1"/>
    </location>
</feature>
<name>A0ABY7E5R6_MYAAR</name>
<gene>
    <name evidence="4" type="ORF">MAR_019665</name>
</gene>